<gene>
    <name evidence="1" type="ORF">RHGRI_005993</name>
</gene>
<name>A0AAV6LH72_9ERIC</name>
<accession>A0AAV6LH72</accession>
<sequence>MGSEQERELYFVFMNYDPEYDRLRSKRTKRGGHGNELDLYLSRKHDELLATTLEPGSYNKTLSLVIVDGFAVQITDDQVLYLIVRVIRMINACVIVCRGEISSGSVDLEVWNNM</sequence>
<organism evidence="1 2">
    <name type="scientific">Rhododendron griersonianum</name>
    <dbReference type="NCBI Taxonomy" id="479676"/>
    <lineage>
        <taxon>Eukaryota</taxon>
        <taxon>Viridiplantae</taxon>
        <taxon>Streptophyta</taxon>
        <taxon>Embryophyta</taxon>
        <taxon>Tracheophyta</taxon>
        <taxon>Spermatophyta</taxon>
        <taxon>Magnoliopsida</taxon>
        <taxon>eudicotyledons</taxon>
        <taxon>Gunneridae</taxon>
        <taxon>Pentapetalae</taxon>
        <taxon>asterids</taxon>
        <taxon>Ericales</taxon>
        <taxon>Ericaceae</taxon>
        <taxon>Ericoideae</taxon>
        <taxon>Rhodoreae</taxon>
        <taxon>Rhododendron</taxon>
    </lineage>
</organism>
<comment type="caution">
    <text evidence="1">The sequence shown here is derived from an EMBL/GenBank/DDBJ whole genome shotgun (WGS) entry which is preliminary data.</text>
</comment>
<evidence type="ECO:0000313" key="1">
    <source>
        <dbReference type="EMBL" id="KAG5563424.1"/>
    </source>
</evidence>
<reference evidence="1" key="1">
    <citation type="submission" date="2020-08" db="EMBL/GenBank/DDBJ databases">
        <title>Plant Genome Project.</title>
        <authorList>
            <person name="Zhang R.-G."/>
        </authorList>
    </citation>
    <scope>NUCLEOTIDE SEQUENCE</scope>
    <source>
        <strain evidence="1">WSP0</strain>
        <tissue evidence="1">Leaf</tissue>
    </source>
</reference>
<dbReference type="Proteomes" id="UP000823749">
    <property type="component" value="Chromosome 2"/>
</dbReference>
<dbReference type="EMBL" id="JACTNZ010000002">
    <property type="protein sequence ID" value="KAG5563424.1"/>
    <property type="molecule type" value="Genomic_DNA"/>
</dbReference>
<dbReference type="PANTHER" id="PTHR37379:SF1">
    <property type="entry name" value="OS01G0220500 PROTEIN"/>
    <property type="match status" value="1"/>
</dbReference>
<proteinExistence type="predicted"/>
<keyword evidence="2" id="KW-1185">Reference proteome</keyword>
<protein>
    <submittedName>
        <fullName evidence="1">Uncharacterized protein</fullName>
    </submittedName>
</protein>
<dbReference type="AlphaFoldDB" id="A0AAV6LH72"/>
<dbReference type="PANTHER" id="PTHR37379">
    <property type="entry name" value="OS01G0220500 PROTEIN"/>
    <property type="match status" value="1"/>
</dbReference>
<evidence type="ECO:0000313" key="2">
    <source>
        <dbReference type="Proteomes" id="UP000823749"/>
    </source>
</evidence>